<dbReference type="AlphaFoldDB" id="A0A409YVP8"/>
<name>A0A409YVP8_9AGAR</name>
<feature type="region of interest" description="Disordered" evidence="1">
    <location>
        <begin position="1"/>
        <end position="60"/>
    </location>
</feature>
<accession>A0A409YVP8</accession>
<protein>
    <submittedName>
        <fullName evidence="2">Uncharacterized protein</fullName>
    </submittedName>
</protein>
<evidence type="ECO:0000313" key="2">
    <source>
        <dbReference type="EMBL" id="PPR07049.1"/>
    </source>
</evidence>
<keyword evidence="3" id="KW-1185">Reference proteome</keyword>
<dbReference type="InParanoid" id="A0A409YVP8"/>
<gene>
    <name evidence="2" type="ORF">CVT26_005250</name>
</gene>
<organism evidence="2 3">
    <name type="scientific">Gymnopilus dilepis</name>
    <dbReference type="NCBI Taxonomy" id="231916"/>
    <lineage>
        <taxon>Eukaryota</taxon>
        <taxon>Fungi</taxon>
        <taxon>Dikarya</taxon>
        <taxon>Basidiomycota</taxon>
        <taxon>Agaricomycotina</taxon>
        <taxon>Agaricomycetes</taxon>
        <taxon>Agaricomycetidae</taxon>
        <taxon>Agaricales</taxon>
        <taxon>Agaricineae</taxon>
        <taxon>Hymenogastraceae</taxon>
        <taxon>Gymnopilus</taxon>
    </lineage>
</organism>
<dbReference type="Proteomes" id="UP000284706">
    <property type="component" value="Unassembled WGS sequence"/>
</dbReference>
<evidence type="ECO:0000256" key="1">
    <source>
        <dbReference type="SAM" id="MobiDB-lite"/>
    </source>
</evidence>
<comment type="caution">
    <text evidence="2">The sequence shown here is derived from an EMBL/GenBank/DDBJ whole genome shotgun (WGS) entry which is preliminary data.</text>
</comment>
<dbReference type="OrthoDB" id="2669285at2759"/>
<proteinExistence type="predicted"/>
<reference evidence="2 3" key="1">
    <citation type="journal article" date="2018" name="Evol. Lett.">
        <title>Horizontal gene cluster transfer increased hallucinogenic mushroom diversity.</title>
        <authorList>
            <person name="Reynolds H.T."/>
            <person name="Vijayakumar V."/>
            <person name="Gluck-Thaler E."/>
            <person name="Korotkin H.B."/>
            <person name="Matheny P.B."/>
            <person name="Slot J.C."/>
        </authorList>
    </citation>
    <scope>NUCLEOTIDE SEQUENCE [LARGE SCALE GENOMIC DNA]</scope>
    <source>
        <strain evidence="2 3">SRW20</strain>
    </source>
</reference>
<evidence type="ECO:0000313" key="3">
    <source>
        <dbReference type="Proteomes" id="UP000284706"/>
    </source>
</evidence>
<feature type="compositionally biased region" description="Polar residues" evidence="1">
    <location>
        <begin position="1"/>
        <end position="32"/>
    </location>
</feature>
<sequence length="106" mass="11666">MFATPARQSPTLFKSPTGQFTSPSFMSHGTVHQSERPLFENPSPTSTLTENATGGPIRLDGSRSTLGVNVNSSITPRRILIRSDPTMLTCFDPADKELYDLWAPKR</sequence>
<feature type="compositionally biased region" description="Polar residues" evidence="1">
    <location>
        <begin position="42"/>
        <end position="52"/>
    </location>
</feature>
<dbReference type="EMBL" id="NHYE01000195">
    <property type="protein sequence ID" value="PPR07049.1"/>
    <property type="molecule type" value="Genomic_DNA"/>
</dbReference>